<dbReference type="Pfam" id="PF00482">
    <property type="entry name" value="T2SSF"/>
    <property type="match status" value="1"/>
</dbReference>
<feature type="transmembrane region" description="Helical" evidence="6">
    <location>
        <begin position="79"/>
        <end position="104"/>
    </location>
</feature>
<keyword evidence="3 6" id="KW-0812">Transmembrane</keyword>
<proteinExistence type="predicted"/>
<evidence type="ECO:0000256" key="2">
    <source>
        <dbReference type="ARBA" id="ARBA00022475"/>
    </source>
</evidence>
<feature type="transmembrane region" description="Helical" evidence="6">
    <location>
        <begin position="270"/>
        <end position="290"/>
    </location>
</feature>
<keyword evidence="2" id="KW-1003">Cell membrane</keyword>
<comment type="subcellular location">
    <subcellularLocation>
        <location evidence="1">Cell membrane</location>
        <topology evidence="1">Multi-pass membrane protein</topology>
    </subcellularLocation>
</comment>
<evidence type="ECO:0000313" key="9">
    <source>
        <dbReference type="Proteomes" id="UP000604391"/>
    </source>
</evidence>
<keyword evidence="5 6" id="KW-0472">Membrane</keyword>
<name>A0A832XIH3_9ARCH</name>
<gene>
    <name evidence="8" type="ORF">H1011_00320</name>
</gene>
<feature type="domain" description="Type II secretion system protein GspF" evidence="7">
    <location>
        <begin position="125"/>
        <end position="251"/>
    </location>
</feature>
<dbReference type="InterPro" id="IPR056569">
    <property type="entry name" value="ArlJ-like"/>
</dbReference>
<protein>
    <submittedName>
        <fullName evidence="8">Type II secretion system F family protein</fullName>
    </submittedName>
</protein>
<evidence type="ECO:0000256" key="4">
    <source>
        <dbReference type="ARBA" id="ARBA00022989"/>
    </source>
</evidence>
<evidence type="ECO:0000313" key="8">
    <source>
        <dbReference type="EMBL" id="HIJ99256.1"/>
    </source>
</evidence>
<organism evidence="8 9">
    <name type="scientific">Candidatus Undinarchaeum marinum</name>
    <dbReference type="NCBI Taxonomy" id="2756141"/>
    <lineage>
        <taxon>Archaea</taxon>
        <taxon>Candidatus Undinarchaeota</taxon>
        <taxon>Candidatus Undinarchaeia</taxon>
        <taxon>Candidatus Undinarchaeales</taxon>
        <taxon>Candidatus Undinarchaeaceae</taxon>
        <taxon>Candidatus Undinarchaeum</taxon>
    </lineage>
</organism>
<evidence type="ECO:0000256" key="1">
    <source>
        <dbReference type="ARBA" id="ARBA00004651"/>
    </source>
</evidence>
<dbReference type="PANTHER" id="PTHR35402">
    <property type="entry name" value="INTEGRAL MEMBRANE PROTEIN-RELATED"/>
    <property type="match status" value="1"/>
</dbReference>
<dbReference type="AlphaFoldDB" id="A0A832XIH3"/>
<reference evidence="8 9" key="1">
    <citation type="journal article" name="Nat. Commun.">
        <title>Undinarchaeota illuminate DPANN phylogeny and the impact of gene transfer on archaeal evolution.</title>
        <authorList>
            <person name="Dombrowski N."/>
            <person name="Williams T.A."/>
            <person name="Sun J."/>
            <person name="Woodcroft B.J."/>
            <person name="Lee J.H."/>
            <person name="Minh B.Q."/>
            <person name="Rinke C."/>
            <person name="Spang A."/>
        </authorList>
    </citation>
    <scope>NUCLEOTIDE SEQUENCE [LARGE SCALE GENOMIC DNA]</scope>
    <source>
        <strain evidence="8">MAG_bin17</strain>
    </source>
</reference>
<keyword evidence="9" id="KW-1185">Reference proteome</keyword>
<feature type="transmembrane region" description="Helical" evidence="6">
    <location>
        <begin position="49"/>
        <end position="73"/>
    </location>
</feature>
<evidence type="ECO:0000256" key="5">
    <source>
        <dbReference type="ARBA" id="ARBA00023136"/>
    </source>
</evidence>
<dbReference type="GO" id="GO:0005886">
    <property type="term" value="C:plasma membrane"/>
    <property type="evidence" value="ECO:0007669"/>
    <property type="project" value="UniProtKB-SubCell"/>
</dbReference>
<dbReference type="InterPro" id="IPR018076">
    <property type="entry name" value="T2SS_GspF_dom"/>
</dbReference>
<dbReference type="EMBL" id="DVAD01000002">
    <property type="protein sequence ID" value="HIJ99256.1"/>
    <property type="molecule type" value="Genomic_DNA"/>
</dbReference>
<dbReference type="PANTHER" id="PTHR35402:SF1">
    <property type="entry name" value="TYPE II SECRETION SYSTEM PROTEIN GSPF DOMAIN-CONTAINING PROTEIN"/>
    <property type="match status" value="1"/>
</dbReference>
<sequence>MAEKQSSYEKYVEVASRLFRDFVETKIDKFRWVHPFLRQANMGIMLREYICLCFLNALITPAIALPITYLYIILLGKPFLLALVLSLAVTAVLTAGIFVGSLYYPKMVAAERKKDIENNLPFATLYMNTIAGTGAPPFAMFKLLADFKEYGEVSKEAQKIVEDVEVMGRDIDAALHKAAEQTPSDQFKEMLLGISTTIVGGGNLRVLLSGKSKILMNEYRRKIEKYTNELSIYIELYITLVIVGSIFSTVMLTIMGSISGFESFRFLQQALVYIFLPVAGIVMIGLLKIASPL</sequence>
<evidence type="ECO:0000259" key="7">
    <source>
        <dbReference type="Pfam" id="PF00482"/>
    </source>
</evidence>
<evidence type="ECO:0000256" key="3">
    <source>
        <dbReference type="ARBA" id="ARBA00022692"/>
    </source>
</evidence>
<accession>A0A832XIH3</accession>
<dbReference type="Proteomes" id="UP000604391">
    <property type="component" value="Unassembled WGS sequence"/>
</dbReference>
<evidence type="ECO:0000256" key="6">
    <source>
        <dbReference type="SAM" id="Phobius"/>
    </source>
</evidence>
<feature type="transmembrane region" description="Helical" evidence="6">
    <location>
        <begin position="230"/>
        <end position="258"/>
    </location>
</feature>
<comment type="caution">
    <text evidence="8">The sequence shown here is derived from an EMBL/GenBank/DDBJ whole genome shotgun (WGS) entry which is preliminary data.</text>
</comment>
<keyword evidence="4 6" id="KW-1133">Transmembrane helix</keyword>